<evidence type="ECO:0000256" key="3">
    <source>
        <dbReference type="ARBA" id="ARBA00022553"/>
    </source>
</evidence>
<dbReference type="Pfam" id="PF07495">
    <property type="entry name" value="Y_Y_Y"/>
    <property type="match status" value="1"/>
</dbReference>
<dbReference type="InterPro" id="IPR011123">
    <property type="entry name" value="Y_Y_Y"/>
</dbReference>
<dbReference type="SUPFAM" id="SSF101898">
    <property type="entry name" value="NHL repeat"/>
    <property type="match status" value="1"/>
</dbReference>
<dbReference type="InterPro" id="IPR036890">
    <property type="entry name" value="HATPase_C_sf"/>
</dbReference>
<dbReference type="InterPro" id="IPR013783">
    <property type="entry name" value="Ig-like_fold"/>
</dbReference>
<dbReference type="InterPro" id="IPR004358">
    <property type="entry name" value="Sig_transdc_His_kin-like_C"/>
</dbReference>
<comment type="caution">
    <text evidence="8">The sequence shown here is derived from an EMBL/GenBank/DDBJ whole genome shotgun (WGS) entry which is preliminary data.</text>
</comment>
<dbReference type="InterPro" id="IPR001789">
    <property type="entry name" value="Sig_transdc_resp-reg_receiver"/>
</dbReference>
<dbReference type="PROSITE" id="PS50109">
    <property type="entry name" value="HIS_KIN"/>
    <property type="match status" value="1"/>
</dbReference>
<keyword evidence="5" id="KW-0472">Membrane</keyword>
<organism evidence="8 9">
    <name type="scientific">Pedobacter psychrophilus</name>
    <dbReference type="NCBI Taxonomy" id="1826909"/>
    <lineage>
        <taxon>Bacteria</taxon>
        <taxon>Pseudomonadati</taxon>
        <taxon>Bacteroidota</taxon>
        <taxon>Sphingobacteriia</taxon>
        <taxon>Sphingobacteriales</taxon>
        <taxon>Sphingobacteriaceae</taxon>
        <taxon>Pedobacter</taxon>
    </lineage>
</organism>
<reference evidence="8 9" key="1">
    <citation type="submission" date="2016-04" db="EMBL/GenBank/DDBJ databases">
        <authorList>
            <person name="Evans L.H."/>
            <person name="Alamgir A."/>
            <person name="Owens N."/>
            <person name="Weber N.D."/>
            <person name="Virtaneva K."/>
            <person name="Barbian K."/>
            <person name="Babar A."/>
            <person name="Rosenke K."/>
        </authorList>
    </citation>
    <scope>NUCLEOTIDE SEQUENCE [LARGE SCALE GENOMIC DNA]</scope>
    <source>
        <strain evidence="8 9">CCM 8644</strain>
    </source>
</reference>
<sequence>MFLPKSNTIFILLILLSAKILFAGDIKFKHLTIDNGLSQNTVTTIFQDHKGLIWIGTWDGLNKYDGYNFEIYRNDGRNPKSLSDNKVNAIFEDKKQKLWVGTTSGLNLFDRDLEEFKSFPNERNKSYAVSSIVEDTNGIIWLGTDEGVKYLDPSIGKIKDLAFKNSQNGDSRVQSLYIDKGNLLWIGKFAGLLFYDISKRKLVSPYPNLQQAVKNSWIRTVKYQKDGSFWLATEADGVLHYKSNKEIDYYSVKNGLLSNTIRDILIVNEREIWIGTKFGLSILNPFSNGIKNYTYKKDEDSQISLSQASIRSLFKDKKGNIWLGTYSGGINLVYNFQENFSYKGHAKEDVSKLSNKEVNSIFEEPDKNVWLATDGGGLNYWNRKLNTIAVYKYGKDHSIFNTVKTIHQDAEDRNILWLSTGGGVLKFNKNSHLFEPFNFINNFNLPAFIHQYVFEDSNYGLWIGTNFGGLYLFKNGQKIKFYNNQTNKKDYLNSNIITALKSDKNGLWIGNRGAGLNYLDYKTGKITSYVYNKKNPSSLSSNNILCLYKDSKGRLWIGTDGGGLNYYDSVSKQFLTLNKSNGLFNNTINAIIEDQSGALWLSTNGGLFKVKTKITPNPLKFEDLKIVNYTVEDGLQSNQFLSNSVFRGLGNELFFGGINGLSTFFPNQLSVNNNKPNIIFTELSILGRSVTIGENNILEKSIDETEEIVLPYDKASFTIKFSLLNYVHPDKNKYAFILEGFANDTWHYVNDQRQATYTNLNPGTYTFKVKAANNSGVWTEKSRTLIIKVLPPWYKTWWAYTIYAVIFLLLLYLFYSYTKYKERLKSKITYEQYVAKQERELAEQKLSFFIKISHEIKTPITMILAPLQKLLSAHENNPVWYDHLNIMNKSGQRLLNLIDQLLDVRGFDAAQTNLKAAKGNMVRFLKEIVVISSNLSKEKNIDLSFSSSEESVETWFDRDKMEKVIYNILSNAIKYTPEYGEINVKVEKLHLEQTVLISITDNGSGISSERIPTIFTALKHEDSMLNNISGTGIGLAFAKELVDLHHGEISVESTPSSNGVNGFTCFKVKLPLGNSHLQKSEIADNYLQTENINNYKDYKLNRQRNFEDLQNKIKSNHGVEKLSMLIVEDNIDVRNFLVNHFKSEFEVYIAENGRIGYEEALKNIPEVIISDVMMPEMDGVELCKLLKENINTSHIPIVLLTARSPLLFKLQGLENGADEYISKPFNLDLLEVKVWSLILNRQKMQSRFQKQVLLEPTNTLISSFDDVFIERIIKYIEEYSLRNS</sequence>
<dbReference type="SMART" id="SM00387">
    <property type="entry name" value="HATPase_c"/>
    <property type="match status" value="1"/>
</dbReference>
<dbReference type="Pfam" id="PF02518">
    <property type="entry name" value="HATPase_c"/>
    <property type="match status" value="1"/>
</dbReference>
<dbReference type="InterPro" id="IPR015943">
    <property type="entry name" value="WD40/YVTN_repeat-like_dom_sf"/>
</dbReference>
<dbReference type="SUPFAM" id="SSF52172">
    <property type="entry name" value="CheY-like"/>
    <property type="match status" value="1"/>
</dbReference>
<dbReference type="CDD" id="cd00146">
    <property type="entry name" value="PKD"/>
    <property type="match status" value="1"/>
</dbReference>
<dbReference type="Pfam" id="PF00072">
    <property type="entry name" value="Response_reg"/>
    <property type="match status" value="1"/>
</dbReference>
<dbReference type="Gene3D" id="2.60.40.10">
    <property type="entry name" value="Immunoglobulins"/>
    <property type="match status" value="1"/>
</dbReference>
<dbReference type="InterPro" id="IPR036097">
    <property type="entry name" value="HisK_dim/P_sf"/>
</dbReference>
<dbReference type="InterPro" id="IPR011110">
    <property type="entry name" value="Reg_prop"/>
</dbReference>
<dbReference type="SMART" id="SM00448">
    <property type="entry name" value="REC"/>
    <property type="match status" value="1"/>
</dbReference>
<dbReference type="PANTHER" id="PTHR43547:SF2">
    <property type="entry name" value="HYBRID SIGNAL TRANSDUCTION HISTIDINE KINASE C"/>
    <property type="match status" value="1"/>
</dbReference>
<accession>A0A179DJ12</accession>
<proteinExistence type="predicted"/>
<dbReference type="PANTHER" id="PTHR43547">
    <property type="entry name" value="TWO-COMPONENT HISTIDINE KINASE"/>
    <property type="match status" value="1"/>
</dbReference>
<reference evidence="8 9" key="2">
    <citation type="submission" date="2016-06" db="EMBL/GenBank/DDBJ databases">
        <title>Pedobacter psychrophilus sp. nov., isolated from Antarctic fragmentary rock.</title>
        <authorList>
            <person name="Svec P."/>
        </authorList>
    </citation>
    <scope>NUCLEOTIDE SEQUENCE [LARGE SCALE GENOMIC DNA]</scope>
    <source>
        <strain evidence="8 9">CCM 8644</strain>
    </source>
</reference>
<dbReference type="SUPFAM" id="SSF63829">
    <property type="entry name" value="Calcium-dependent phosphotriesterase"/>
    <property type="match status" value="1"/>
</dbReference>
<dbReference type="Gene3D" id="1.10.287.130">
    <property type="match status" value="1"/>
</dbReference>
<dbReference type="InterPro" id="IPR003594">
    <property type="entry name" value="HATPase_dom"/>
</dbReference>
<keyword evidence="9" id="KW-1185">Reference proteome</keyword>
<dbReference type="EC" id="2.7.13.3" evidence="2"/>
<feature type="domain" description="Response regulatory" evidence="7">
    <location>
        <begin position="1123"/>
        <end position="1238"/>
    </location>
</feature>
<evidence type="ECO:0000313" key="8">
    <source>
        <dbReference type="EMBL" id="OAQ40772.1"/>
    </source>
</evidence>
<dbReference type="EMBL" id="LWHJ01000022">
    <property type="protein sequence ID" value="OAQ40772.1"/>
    <property type="molecule type" value="Genomic_DNA"/>
</dbReference>
<dbReference type="FunFam" id="2.60.40.10:FF:000791">
    <property type="entry name" value="Two-component system sensor histidine kinase/response regulator"/>
    <property type="match status" value="1"/>
</dbReference>
<evidence type="ECO:0000256" key="4">
    <source>
        <dbReference type="PROSITE-ProRule" id="PRU00169"/>
    </source>
</evidence>
<dbReference type="Gene3D" id="2.130.10.10">
    <property type="entry name" value="YVTN repeat-like/Quinoprotein amine dehydrogenase"/>
    <property type="match status" value="2"/>
</dbReference>
<dbReference type="InterPro" id="IPR005467">
    <property type="entry name" value="His_kinase_dom"/>
</dbReference>
<dbReference type="InterPro" id="IPR011006">
    <property type="entry name" value="CheY-like_superfamily"/>
</dbReference>
<gene>
    <name evidence="8" type="ORF">A5893_07490</name>
</gene>
<comment type="catalytic activity">
    <reaction evidence="1">
        <text>ATP + protein L-histidine = ADP + protein N-phospho-L-histidine.</text>
        <dbReference type="EC" id="2.7.13.3"/>
    </reaction>
</comment>
<evidence type="ECO:0000313" key="9">
    <source>
        <dbReference type="Proteomes" id="UP000078459"/>
    </source>
</evidence>
<keyword evidence="3 4" id="KW-0597">Phosphoprotein</keyword>
<dbReference type="SUPFAM" id="SSF55874">
    <property type="entry name" value="ATPase domain of HSP90 chaperone/DNA topoisomerase II/histidine kinase"/>
    <property type="match status" value="1"/>
</dbReference>
<evidence type="ECO:0000259" key="7">
    <source>
        <dbReference type="PROSITE" id="PS50110"/>
    </source>
</evidence>
<dbReference type="SMART" id="SM00388">
    <property type="entry name" value="HisKA"/>
    <property type="match status" value="1"/>
</dbReference>
<evidence type="ECO:0000259" key="6">
    <source>
        <dbReference type="PROSITE" id="PS50109"/>
    </source>
</evidence>
<dbReference type="Pfam" id="PF00512">
    <property type="entry name" value="HisKA"/>
    <property type="match status" value="1"/>
</dbReference>
<evidence type="ECO:0000256" key="2">
    <source>
        <dbReference type="ARBA" id="ARBA00012438"/>
    </source>
</evidence>
<keyword evidence="5" id="KW-1133">Transmembrane helix</keyword>
<dbReference type="PROSITE" id="PS50110">
    <property type="entry name" value="RESPONSE_REGULATORY"/>
    <property type="match status" value="1"/>
</dbReference>
<protein>
    <recommendedName>
        <fullName evidence="2">histidine kinase</fullName>
        <ecNumber evidence="2">2.7.13.3</ecNumber>
    </recommendedName>
</protein>
<name>A0A179DJ12_9SPHI</name>
<dbReference type="SUPFAM" id="SSF47384">
    <property type="entry name" value="Homodimeric domain of signal transducing histidine kinase"/>
    <property type="match status" value="1"/>
</dbReference>
<feature type="transmembrane region" description="Helical" evidence="5">
    <location>
        <begin position="797"/>
        <end position="817"/>
    </location>
</feature>
<dbReference type="CDD" id="cd17574">
    <property type="entry name" value="REC_OmpR"/>
    <property type="match status" value="1"/>
</dbReference>
<keyword evidence="5" id="KW-0812">Transmembrane</keyword>
<dbReference type="STRING" id="1826909.A5893_07490"/>
<dbReference type="CDD" id="cd00082">
    <property type="entry name" value="HisKA"/>
    <property type="match status" value="1"/>
</dbReference>
<dbReference type="Pfam" id="PF07494">
    <property type="entry name" value="Reg_prop"/>
    <property type="match status" value="6"/>
</dbReference>
<dbReference type="Gene3D" id="3.30.565.10">
    <property type="entry name" value="Histidine kinase-like ATPase, C-terminal domain"/>
    <property type="match status" value="1"/>
</dbReference>
<dbReference type="InterPro" id="IPR003661">
    <property type="entry name" value="HisK_dim/P_dom"/>
</dbReference>
<evidence type="ECO:0000256" key="1">
    <source>
        <dbReference type="ARBA" id="ARBA00000085"/>
    </source>
</evidence>
<feature type="domain" description="Histidine kinase" evidence="6">
    <location>
        <begin position="851"/>
        <end position="1074"/>
    </location>
</feature>
<feature type="modified residue" description="4-aspartylphosphate" evidence="4">
    <location>
        <position position="1171"/>
    </location>
</feature>
<dbReference type="GO" id="GO:0000155">
    <property type="term" value="F:phosphorelay sensor kinase activity"/>
    <property type="evidence" value="ECO:0007669"/>
    <property type="project" value="InterPro"/>
</dbReference>
<dbReference type="Gene3D" id="3.40.50.2300">
    <property type="match status" value="1"/>
</dbReference>
<evidence type="ECO:0000256" key="5">
    <source>
        <dbReference type="SAM" id="Phobius"/>
    </source>
</evidence>
<dbReference type="Proteomes" id="UP000078459">
    <property type="component" value="Unassembled WGS sequence"/>
</dbReference>
<dbReference type="PRINTS" id="PR00344">
    <property type="entry name" value="BCTRLSENSOR"/>
</dbReference>